<protein>
    <submittedName>
        <fullName evidence="4">Fungal-specific transcription factor domain-containing protein</fullName>
    </submittedName>
</protein>
<dbReference type="Gene3D" id="4.10.240.10">
    <property type="entry name" value="Zn(2)-C6 fungal-type DNA-binding domain"/>
    <property type="match status" value="1"/>
</dbReference>
<dbReference type="GO" id="GO:0000981">
    <property type="term" value="F:DNA-binding transcription factor activity, RNA polymerase II-specific"/>
    <property type="evidence" value="ECO:0007669"/>
    <property type="project" value="InterPro"/>
</dbReference>
<organism evidence="4 5">
    <name type="scientific">Stachybotrys elegans</name>
    <dbReference type="NCBI Taxonomy" id="80388"/>
    <lineage>
        <taxon>Eukaryota</taxon>
        <taxon>Fungi</taxon>
        <taxon>Dikarya</taxon>
        <taxon>Ascomycota</taxon>
        <taxon>Pezizomycotina</taxon>
        <taxon>Sordariomycetes</taxon>
        <taxon>Hypocreomycetidae</taxon>
        <taxon>Hypocreales</taxon>
        <taxon>Stachybotryaceae</taxon>
        <taxon>Stachybotrys</taxon>
    </lineage>
</organism>
<evidence type="ECO:0000259" key="3">
    <source>
        <dbReference type="PROSITE" id="PS50048"/>
    </source>
</evidence>
<dbReference type="EMBL" id="JAGPNK010000001">
    <property type="protein sequence ID" value="KAH7328759.1"/>
    <property type="molecule type" value="Genomic_DNA"/>
</dbReference>
<dbReference type="SMART" id="SM00066">
    <property type="entry name" value="GAL4"/>
    <property type="match status" value="1"/>
</dbReference>
<dbReference type="PROSITE" id="PS00463">
    <property type="entry name" value="ZN2_CY6_FUNGAL_1"/>
    <property type="match status" value="1"/>
</dbReference>
<dbReference type="Pfam" id="PF00172">
    <property type="entry name" value="Zn_clus"/>
    <property type="match status" value="1"/>
</dbReference>
<evidence type="ECO:0000313" key="5">
    <source>
        <dbReference type="Proteomes" id="UP000813444"/>
    </source>
</evidence>
<comment type="subcellular location">
    <subcellularLocation>
        <location evidence="1">Nucleus</location>
    </subcellularLocation>
</comment>
<dbReference type="AlphaFoldDB" id="A0A8K0T1G4"/>
<sequence>MPGQRSRQGCDECRRRRRKCDEAKPACGQCTNFNRSCAYSIKLVWGGRKFKKSCFAQCLHGQGGSARETNNGGEGFVYGTDTSTPADAPTSALVVGIPQSARPRAYSPEPHSLVPLNLPNGITLPSRYRKLLSYFAEDILASLSTHPSIHHDLREGLVPVMLGSPHLLSASLALSAAGLLSRGMTEIDGADILRVIEHLQSSGLSLLRTALTSQQNHDTQEILLVTCLIWCLADVFAAGQGNSSWRVHLQGFKAILDQREAVQQLVRTPGPTKPALRHLYLLYLSLQTLPHVPALALPDQTCNSRSTIVDQLSGPETSIDGFLGYDEELLDILQTINQIGCSDQDASTKRRESDLLLARLSDMIRRDESHPPNVSIASLRPEASRDFFLCHQSFQQATLIYLYRLYDTPSASQQIRLAVNSISEMIDNMTQGQPCHTWVAMSMPLFTIGCEAFTVAQQNFVRDKIQKLETCLGSLHVRLVRQALEDMWRIRSELGDQDGQLCATGLLERLQYSVILF</sequence>
<dbReference type="InterPro" id="IPR036864">
    <property type="entry name" value="Zn2-C6_fun-type_DNA-bd_sf"/>
</dbReference>
<evidence type="ECO:0000256" key="2">
    <source>
        <dbReference type="ARBA" id="ARBA00023242"/>
    </source>
</evidence>
<dbReference type="Proteomes" id="UP000813444">
    <property type="component" value="Unassembled WGS sequence"/>
</dbReference>
<proteinExistence type="predicted"/>
<feature type="domain" description="Zn(2)-C6 fungal-type" evidence="3">
    <location>
        <begin position="9"/>
        <end position="39"/>
    </location>
</feature>
<evidence type="ECO:0000313" key="4">
    <source>
        <dbReference type="EMBL" id="KAH7328759.1"/>
    </source>
</evidence>
<dbReference type="InterPro" id="IPR021858">
    <property type="entry name" value="Fun_TF"/>
</dbReference>
<dbReference type="PANTHER" id="PTHR37534:SF49">
    <property type="entry name" value="LYSINE BIOSYNTHESIS REGULATORY PROTEIN LYS14"/>
    <property type="match status" value="1"/>
</dbReference>
<name>A0A8K0T1G4_9HYPO</name>
<keyword evidence="5" id="KW-1185">Reference proteome</keyword>
<dbReference type="GO" id="GO:0008270">
    <property type="term" value="F:zinc ion binding"/>
    <property type="evidence" value="ECO:0007669"/>
    <property type="project" value="InterPro"/>
</dbReference>
<dbReference type="PANTHER" id="PTHR37534">
    <property type="entry name" value="TRANSCRIPTIONAL ACTIVATOR PROTEIN UGA3"/>
    <property type="match status" value="1"/>
</dbReference>
<dbReference type="PROSITE" id="PS50048">
    <property type="entry name" value="ZN2_CY6_FUNGAL_2"/>
    <property type="match status" value="1"/>
</dbReference>
<dbReference type="Pfam" id="PF11951">
    <property type="entry name" value="Fungal_trans_2"/>
    <property type="match status" value="1"/>
</dbReference>
<dbReference type="GO" id="GO:0005634">
    <property type="term" value="C:nucleus"/>
    <property type="evidence" value="ECO:0007669"/>
    <property type="project" value="UniProtKB-SubCell"/>
</dbReference>
<comment type="caution">
    <text evidence="4">The sequence shown here is derived from an EMBL/GenBank/DDBJ whole genome shotgun (WGS) entry which is preliminary data.</text>
</comment>
<dbReference type="GO" id="GO:0045944">
    <property type="term" value="P:positive regulation of transcription by RNA polymerase II"/>
    <property type="evidence" value="ECO:0007669"/>
    <property type="project" value="TreeGrafter"/>
</dbReference>
<dbReference type="CDD" id="cd00067">
    <property type="entry name" value="GAL4"/>
    <property type="match status" value="1"/>
</dbReference>
<dbReference type="InterPro" id="IPR001138">
    <property type="entry name" value="Zn2Cys6_DnaBD"/>
</dbReference>
<keyword evidence="2" id="KW-0539">Nucleus</keyword>
<dbReference type="SUPFAM" id="SSF57701">
    <property type="entry name" value="Zn2/Cys6 DNA-binding domain"/>
    <property type="match status" value="1"/>
</dbReference>
<dbReference type="OrthoDB" id="5229455at2759"/>
<dbReference type="GO" id="GO:0000976">
    <property type="term" value="F:transcription cis-regulatory region binding"/>
    <property type="evidence" value="ECO:0007669"/>
    <property type="project" value="TreeGrafter"/>
</dbReference>
<gene>
    <name evidence="4" type="ORF">B0I35DRAFT_473430</name>
</gene>
<accession>A0A8K0T1G4</accession>
<reference evidence="4" key="1">
    <citation type="journal article" date="2021" name="Nat. Commun.">
        <title>Genetic determinants of endophytism in the Arabidopsis root mycobiome.</title>
        <authorList>
            <person name="Mesny F."/>
            <person name="Miyauchi S."/>
            <person name="Thiergart T."/>
            <person name="Pickel B."/>
            <person name="Atanasova L."/>
            <person name="Karlsson M."/>
            <person name="Huettel B."/>
            <person name="Barry K.W."/>
            <person name="Haridas S."/>
            <person name="Chen C."/>
            <person name="Bauer D."/>
            <person name="Andreopoulos W."/>
            <person name="Pangilinan J."/>
            <person name="LaButti K."/>
            <person name="Riley R."/>
            <person name="Lipzen A."/>
            <person name="Clum A."/>
            <person name="Drula E."/>
            <person name="Henrissat B."/>
            <person name="Kohler A."/>
            <person name="Grigoriev I.V."/>
            <person name="Martin F.M."/>
            <person name="Hacquard S."/>
        </authorList>
    </citation>
    <scope>NUCLEOTIDE SEQUENCE</scope>
    <source>
        <strain evidence="4">MPI-CAGE-CH-0235</strain>
    </source>
</reference>
<evidence type="ECO:0000256" key="1">
    <source>
        <dbReference type="ARBA" id="ARBA00004123"/>
    </source>
</evidence>